<gene>
    <name evidence="4" type="ORF">GCM10007898_33970</name>
</gene>
<keyword evidence="5" id="KW-1185">Reference proteome</keyword>
<feature type="domain" description="HTH araC/xylS-type" evidence="3">
    <location>
        <begin position="213"/>
        <end position="311"/>
    </location>
</feature>
<dbReference type="RefSeq" id="WP_284333259.1">
    <property type="nucleotide sequence ID" value="NZ_BSOA01000043.1"/>
</dbReference>
<evidence type="ECO:0000256" key="1">
    <source>
        <dbReference type="ARBA" id="ARBA00023015"/>
    </source>
</evidence>
<dbReference type="SUPFAM" id="SSF52317">
    <property type="entry name" value="Class I glutamine amidotransferase-like"/>
    <property type="match status" value="1"/>
</dbReference>
<dbReference type="Gene3D" id="1.10.10.60">
    <property type="entry name" value="Homeodomain-like"/>
    <property type="match status" value="1"/>
</dbReference>
<dbReference type="InterPro" id="IPR009057">
    <property type="entry name" value="Homeodomain-like_sf"/>
</dbReference>
<dbReference type="Pfam" id="PF12833">
    <property type="entry name" value="HTH_18"/>
    <property type="match status" value="1"/>
</dbReference>
<dbReference type="InterPro" id="IPR002818">
    <property type="entry name" value="DJ-1/PfpI"/>
</dbReference>
<reference evidence="5" key="1">
    <citation type="journal article" date="2019" name="Int. J. Syst. Evol. Microbiol.">
        <title>The Global Catalogue of Microorganisms (GCM) 10K type strain sequencing project: providing services to taxonomists for standard genome sequencing and annotation.</title>
        <authorList>
            <consortium name="The Broad Institute Genomics Platform"/>
            <consortium name="The Broad Institute Genome Sequencing Center for Infectious Disease"/>
            <person name="Wu L."/>
            <person name="Ma J."/>
        </authorList>
    </citation>
    <scope>NUCLEOTIDE SEQUENCE [LARGE SCALE GENOMIC DNA]</scope>
    <source>
        <strain evidence="5">NBRC 111981</strain>
    </source>
</reference>
<dbReference type="InterPro" id="IPR052158">
    <property type="entry name" value="INH-QAR"/>
</dbReference>
<evidence type="ECO:0000256" key="2">
    <source>
        <dbReference type="ARBA" id="ARBA00023163"/>
    </source>
</evidence>
<dbReference type="PANTHER" id="PTHR43130">
    <property type="entry name" value="ARAC-FAMILY TRANSCRIPTIONAL REGULATOR"/>
    <property type="match status" value="1"/>
</dbReference>
<evidence type="ECO:0000259" key="3">
    <source>
        <dbReference type="PROSITE" id="PS01124"/>
    </source>
</evidence>
<dbReference type="SUPFAM" id="SSF46689">
    <property type="entry name" value="Homeodomain-like"/>
    <property type="match status" value="2"/>
</dbReference>
<protein>
    <submittedName>
        <fullName evidence="4">AraC family transcriptional regulator</fullName>
    </submittedName>
</protein>
<evidence type="ECO:0000313" key="5">
    <source>
        <dbReference type="Proteomes" id="UP001156627"/>
    </source>
</evidence>
<dbReference type="SMART" id="SM00342">
    <property type="entry name" value="HTH_ARAC"/>
    <property type="match status" value="1"/>
</dbReference>
<evidence type="ECO:0000313" key="4">
    <source>
        <dbReference type="EMBL" id="GLQ89822.1"/>
    </source>
</evidence>
<dbReference type="EMBL" id="BSOA01000043">
    <property type="protein sequence ID" value="GLQ89822.1"/>
    <property type="molecule type" value="Genomic_DNA"/>
</dbReference>
<keyword evidence="1" id="KW-0805">Transcription regulation</keyword>
<dbReference type="InterPro" id="IPR029062">
    <property type="entry name" value="Class_I_gatase-like"/>
</dbReference>
<accession>A0ABQ5XFV4</accession>
<keyword evidence="2" id="KW-0804">Transcription</keyword>
<proteinExistence type="predicted"/>
<dbReference type="InterPro" id="IPR018060">
    <property type="entry name" value="HTH_AraC"/>
</dbReference>
<comment type="caution">
    <text evidence="4">The sequence shown here is derived from an EMBL/GenBank/DDBJ whole genome shotgun (WGS) entry which is preliminary data.</text>
</comment>
<dbReference type="PROSITE" id="PS01124">
    <property type="entry name" value="HTH_ARAC_FAMILY_2"/>
    <property type="match status" value="1"/>
</dbReference>
<dbReference type="Gene3D" id="3.40.50.880">
    <property type="match status" value="1"/>
</dbReference>
<sequence length="314" mass="33731">MTTMRREIAIVVFPGFQLLDAAGPVAVFEMANRFRPDSYAINVLAPAGGVVRSSSGVCLVAAPIEQGRFDTVIVSGGNMAQVEESQAGIVAWLGCDAWRRTAGVCSGAFFLAAAGLLDGRRATTHWAVAERFQLLYPQVRLDADRMFVRDGSVWTSAGISAGIDLALALVEDDLGPGIARRTAQQLVVHQRRHGGQSQYSVLVEQGGKTGRFGDLIGWMRARIAEPMTVERLAERAAMSPRNFSRAFVTEIGATPAKVVEGLRLEAARIAVETSHLNLDHIAASTGFGDSSRMRRAFVRAFGMSPQSLRRSAGA</sequence>
<dbReference type="Pfam" id="PF01965">
    <property type="entry name" value="DJ-1_PfpI"/>
    <property type="match status" value="1"/>
</dbReference>
<dbReference type="CDD" id="cd03137">
    <property type="entry name" value="GATase1_AraC_1"/>
    <property type="match status" value="1"/>
</dbReference>
<dbReference type="PANTHER" id="PTHR43130:SF3">
    <property type="entry name" value="HTH-TYPE TRANSCRIPTIONAL REGULATOR RV1931C"/>
    <property type="match status" value="1"/>
</dbReference>
<organism evidence="4 5">
    <name type="scientific">Dyella flagellata</name>
    <dbReference type="NCBI Taxonomy" id="1867833"/>
    <lineage>
        <taxon>Bacteria</taxon>
        <taxon>Pseudomonadati</taxon>
        <taxon>Pseudomonadota</taxon>
        <taxon>Gammaproteobacteria</taxon>
        <taxon>Lysobacterales</taxon>
        <taxon>Rhodanobacteraceae</taxon>
        <taxon>Dyella</taxon>
    </lineage>
</organism>
<name>A0ABQ5XFV4_9GAMM</name>
<dbReference type="Proteomes" id="UP001156627">
    <property type="component" value="Unassembled WGS sequence"/>
</dbReference>